<dbReference type="SMART" id="SM00326">
    <property type="entry name" value="SH3"/>
    <property type="match status" value="1"/>
</dbReference>
<name>A0A0R3TBL3_RODNA</name>
<dbReference type="OrthoDB" id="207120at2759"/>
<reference evidence="4 5" key="2">
    <citation type="submission" date="2018-11" db="EMBL/GenBank/DDBJ databases">
        <authorList>
            <consortium name="Pathogen Informatics"/>
        </authorList>
    </citation>
    <scope>NUCLEOTIDE SEQUENCE [LARGE SCALE GENOMIC DNA]</scope>
</reference>
<reference evidence="6" key="1">
    <citation type="submission" date="2017-02" db="UniProtKB">
        <authorList>
            <consortium name="WormBaseParasite"/>
        </authorList>
    </citation>
    <scope>IDENTIFICATION</scope>
</reference>
<protein>
    <submittedName>
        <fullName evidence="6">SH3 domain-containing protein</fullName>
    </submittedName>
</protein>
<dbReference type="InterPro" id="IPR036028">
    <property type="entry name" value="SH3-like_dom_sf"/>
</dbReference>
<feature type="domain" description="SH3" evidence="3">
    <location>
        <begin position="13"/>
        <end position="72"/>
    </location>
</feature>
<dbReference type="STRING" id="102285.A0A0R3TBL3"/>
<dbReference type="FunFam" id="2.30.30.40:FF:000072">
    <property type="entry name" value="Unconventional Myosin IB"/>
    <property type="match status" value="1"/>
</dbReference>
<accession>A0A0R3TBL3</accession>
<dbReference type="InterPro" id="IPR001452">
    <property type="entry name" value="SH3_domain"/>
</dbReference>
<dbReference type="SUPFAM" id="SSF50044">
    <property type="entry name" value="SH3-domain"/>
    <property type="match status" value="1"/>
</dbReference>
<evidence type="ECO:0000256" key="2">
    <source>
        <dbReference type="PROSITE-ProRule" id="PRU00192"/>
    </source>
</evidence>
<dbReference type="PANTHER" id="PTHR14167:SF116">
    <property type="entry name" value="CAP, ISOFORM AC"/>
    <property type="match status" value="1"/>
</dbReference>
<dbReference type="WBParaSite" id="HNAJ_0000445201-mRNA-1">
    <property type="protein sequence ID" value="HNAJ_0000445201-mRNA-1"/>
    <property type="gene ID" value="HNAJ_0000445201"/>
</dbReference>
<evidence type="ECO:0000256" key="1">
    <source>
        <dbReference type="ARBA" id="ARBA00022443"/>
    </source>
</evidence>
<evidence type="ECO:0000259" key="3">
    <source>
        <dbReference type="PROSITE" id="PS50002"/>
    </source>
</evidence>
<keyword evidence="5" id="KW-1185">Reference proteome</keyword>
<dbReference type="EMBL" id="UZAE01003139">
    <property type="protein sequence ID" value="VDO00310.1"/>
    <property type="molecule type" value="Genomic_DNA"/>
</dbReference>
<dbReference type="PRINTS" id="PR00452">
    <property type="entry name" value="SH3DOMAIN"/>
</dbReference>
<sequence>MGSNNHSCLFHLASGPCCRALYKFDAENDSELPFDECDIIQLIRQVDENWFEGRINNRVGFFPVNYVEVIEPLPQSAMTFPMD</sequence>
<evidence type="ECO:0000313" key="5">
    <source>
        <dbReference type="Proteomes" id="UP000278807"/>
    </source>
</evidence>
<organism evidence="6">
    <name type="scientific">Rodentolepis nana</name>
    <name type="common">Dwarf tapeworm</name>
    <name type="synonym">Hymenolepis nana</name>
    <dbReference type="NCBI Taxonomy" id="102285"/>
    <lineage>
        <taxon>Eukaryota</taxon>
        <taxon>Metazoa</taxon>
        <taxon>Spiralia</taxon>
        <taxon>Lophotrochozoa</taxon>
        <taxon>Platyhelminthes</taxon>
        <taxon>Cestoda</taxon>
        <taxon>Eucestoda</taxon>
        <taxon>Cyclophyllidea</taxon>
        <taxon>Hymenolepididae</taxon>
        <taxon>Rodentolepis</taxon>
    </lineage>
</organism>
<dbReference type="Gene3D" id="2.30.30.40">
    <property type="entry name" value="SH3 Domains"/>
    <property type="match status" value="1"/>
</dbReference>
<dbReference type="Proteomes" id="UP000278807">
    <property type="component" value="Unassembled WGS sequence"/>
</dbReference>
<dbReference type="PANTHER" id="PTHR14167">
    <property type="entry name" value="SH3 DOMAIN-CONTAINING"/>
    <property type="match status" value="1"/>
</dbReference>
<dbReference type="Pfam" id="PF00018">
    <property type="entry name" value="SH3_1"/>
    <property type="match status" value="1"/>
</dbReference>
<keyword evidence="1 2" id="KW-0728">SH3 domain</keyword>
<dbReference type="AlphaFoldDB" id="A0A0R3TBL3"/>
<dbReference type="InterPro" id="IPR050384">
    <property type="entry name" value="Endophilin_SH3RF"/>
</dbReference>
<dbReference type="PRINTS" id="PR00499">
    <property type="entry name" value="P67PHOX"/>
</dbReference>
<evidence type="ECO:0000313" key="6">
    <source>
        <dbReference type="WBParaSite" id="HNAJ_0000445201-mRNA-1"/>
    </source>
</evidence>
<gene>
    <name evidence="4" type="ORF">HNAJ_LOCUS4450</name>
</gene>
<dbReference type="PROSITE" id="PS50002">
    <property type="entry name" value="SH3"/>
    <property type="match status" value="1"/>
</dbReference>
<proteinExistence type="predicted"/>
<evidence type="ECO:0000313" key="4">
    <source>
        <dbReference type="EMBL" id="VDO00310.1"/>
    </source>
</evidence>